<dbReference type="Gene3D" id="6.10.250.690">
    <property type="match status" value="1"/>
</dbReference>
<evidence type="ECO:0000256" key="6">
    <source>
        <dbReference type="PROSITE-ProRule" id="PRU01091"/>
    </source>
</evidence>
<evidence type="ECO:0000313" key="9">
    <source>
        <dbReference type="Proteomes" id="UP001210865"/>
    </source>
</evidence>
<keyword evidence="3" id="KW-0805">Transcription regulation</keyword>
<dbReference type="PROSITE" id="PS51755">
    <property type="entry name" value="OMPR_PHOB"/>
    <property type="match status" value="1"/>
</dbReference>
<sequence length="257" mass="27712">MMHNPHSAFTSPATPPASDQSVLLVGRVGGIADGLLPSLRAYGYHVERRDLVGNMSQGLAGSMVGTLIIESRTGAAGLLPFIRDVAALPARPAIIIIDTVRDVADCVLALEMGADDYLEWPCPLRELIARIRAIARRRDGSQARPSAIEAGAASFSFSGWHLDRSQRWLTGADGRSASLSAAEFAVLDALASRPGRVVSRETLLQRTAHEGEPDSRNLRAIDIQVSRLRKRLEVGSEEIIRTVRGRGYILIPAVTFG</sequence>
<evidence type="ECO:0000259" key="7">
    <source>
        <dbReference type="PROSITE" id="PS51755"/>
    </source>
</evidence>
<dbReference type="SUPFAM" id="SSF52172">
    <property type="entry name" value="CheY-like"/>
    <property type="match status" value="1"/>
</dbReference>
<dbReference type="InterPro" id="IPR001867">
    <property type="entry name" value="OmpR/PhoB-type_DNA-bd"/>
</dbReference>
<gene>
    <name evidence="8" type="ORF">PBT88_03545</name>
</gene>
<evidence type="ECO:0000256" key="4">
    <source>
        <dbReference type="ARBA" id="ARBA00023125"/>
    </source>
</evidence>
<dbReference type="PANTHER" id="PTHR48111">
    <property type="entry name" value="REGULATOR OF RPOS"/>
    <property type="match status" value="1"/>
</dbReference>
<dbReference type="InterPro" id="IPR036388">
    <property type="entry name" value="WH-like_DNA-bd_sf"/>
</dbReference>
<keyword evidence="2" id="KW-0902">Two-component regulatory system</keyword>
<dbReference type="InterPro" id="IPR039420">
    <property type="entry name" value="WalR-like"/>
</dbReference>
<name>A0ABY7NNV9_9SPHN</name>
<dbReference type="InterPro" id="IPR011006">
    <property type="entry name" value="CheY-like_superfamily"/>
</dbReference>
<organism evidence="8 9">
    <name type="scientific">Sphingomonas abietis</name>
    <dbReference type="NCBI Taxonomy" id="3012344"/>
    <lineage>
        <taxon>Bacteria</taxon>
        <taxon>Pseudomonadati</taxon>
        <taxon>Pseudomonadota</taxon>
        <taxon>Alphaproteobacteria</taxon>
        <taxon>Sphingomonadales</taxon>
        <taxon>Sphingomonadaceae</taxon>
        <taxon>Sphingomonas</taxon>
    </lineage>
</organism>
<dbReference type="CDD" id="cd00383">
    <property type="entry name" value="trans_reg_C"/>
    <property type="match status" value="1"/>
</dbReference>
<reference evidence="8 9" key="1">
    <citation type="submission" date="2022-12" db="EMBL/GenBank/DDBJ databases">
        <title>Sphingomonas abieness sp. nov., an endophytic bacterium isolated from Abies koreana.</title>
        <authorList>
            <person name="Jiang L."/>
            <person name="Lee J."/>
        </authorList>
    </citation>
    <scope>NUCLEOTIDE SEQUENCE [LARGE SCALE GENOMIC DNA]</scope>
    <source>
        <strain evidence="9">PAMB 00755</strain>
    </source>
</reference>
<dbReference type="Gene3D" id="1.10.10.10">
    <property type="entry name" value="Winged helix-like DNA-binding domain superfamily/Winged helix DNA-binding domain"/>
    <property type="match status" value="1"/>
</dbReference>
<dbReference type="RefSeq" id="WP_270077859.1">
    <property type="nucleotide sequence ID" value="NZ_CP115174.1"/>
</dbReference>
<keyword evidence="4 6" id="KW-0238">DNA-binding</keyword>
<evidence type="ECO:0000256" key="2">
    <source>
        <dbReference type="ARBA" id="ARBA00023012"/>
    </source>
</evidence>
<keyword evidence="5" id="KW-0804">Transcription</keyword>
<keyword evidence="1" id="KW-0597">Phosphoprotein</keyword>
<keyword evidence="9" id="KW-1185">Reference proteome</keyword>
<dbReference type="Pfam" id="PF00486">
    <property type="entry name" value="Trans_reg_C"/>
    <property type="match status" value="1"/>
</dbReference>
<accession>A0ABY7NNV9</accession>
<feature type="domain" description="OmpR/PhoB-type" evidence="7">
    <location>
        <begin position="152"/>
        <end position="252"/>
    </location>
</feature>
<proteinExistence type="predicted"/>
<evidence type="ECO:0000256" key="3">
    <source>
        <dbReference type="ARBA" id="ARBA00023015"/>
    </source>
</evidence>
<dbReference type="InterPro" id="IPR016032">
    <property type="entry name" value="Sig_transdc_resp-reg_C-effctor"/>
</dbReference>
<evidence type="ECO:0000313" key="8">
    <source>
        <dbReference type="EMBL" id="WBO23224.1"/>
    </source>
</evidence>
<evidence type="ECO:0000256" key="5">
    <source>
        <dbReference type="ARBA" id="ARBA00023163"/>
    </source>
</evidence>
<dbReference type="SUPFAM" id="SSF46894">
    <property type="entry name" value="C-terminal effector domain of the bipartite response regulators"/>
    <property type="match status" value="1"/>
</dbReference>
<dbReference type="SMART" id="SM00862">
    <property type="entry name" value="Trans_reg_C"/>
    <property type="match status" value="1"/>
</dbReference>
<dbReference type="EMBL" id="CP115174">
    <property type="protein sequence ID" value="WBO23224.1"/>
    <property type="molecule type" value="Genomic_DNA"/>
</dbReference>
<feature type="DNA-binding region" description="OmpR/PhoB-type" evidence="6">
    <location>
        <begin position="152"/>
        <end position="252"/>
    </location>
</feature>
<protein>
    <submittedName>
        <fullName evidence="8">Response regulator transcription factor</fullName>
    </submittedName>
</protein>
<dbReference type="Proteomes" id="UP001210865">
    <property type="component" value="Chromosome"/>
</dbReference>
<dbReference type="PANTHER" id="PTHR48111:SF4">
    <property type="entry name" value="DNA-BINDING DUAL TRANSCRIPTIONAL REGULATOR OMPR"/>
    <property type="match status" value="1"/>
</dbReference>
<evidence type="ECO:0000256" key="1">
    <source>
        <dbReference type="ARBA" id="ARBA00022553"/>
    </source>
</evidence>